<accession>A0AAE3MIP4</accession>
<reference evidence="2" key="1">
    <citation type="submission" date="2022-11" db="EMBL/GenBank/DDBJ databases">
        <title>The characterization of three novel Bacteroidetes species and genomic analysis of their roles in tidal elemental geochemical cycles.</title>
        <authorList>
            <person name="Ma K.-J."/>
        </authorList>
    </citation>
    <scope>NUCLEOTIDE SEQUENCE</scope>
    <source>
        <strain evidence="2">M415</strain>
    </source>
</reference>
<proteinExistence type="predicted"/>
<name>A0AAE3MIP4_9FLAO</name>
<dbReference type="Proteomes" id="UP001207116">
    <property type="component" value="Unassembled WGS sequence"/>
</dbReference>
<comment type="caution">
    <text evidence="2">The sequence shown here is derived from an EMBL/GenBank/DDBJ whole genome shotgun (WGS) entry which is preliminary data.</text>
</comment>
<keyword evidence="1" id="KW-1133">Transmembrane helix</keyword>
<protein>
    <submittedName>
        <fullName evidence="2">Uncharacterized protein</fullName>
    </submittedName>
</protein>
<evidence type="ECO:0000313" key="2">
    <source>
        <dbReference type="EMBL" id="MCX2718026.1"/>
    </source>
</evidence>
<organism evidence="2 3">
    <name type="scientific">Lentiprolixibacter aurantiacus</name>
    <dbReference type="NCBI Taxonomy" id="2993939"/>
    <lineage>
        <taxon>Bacteria</taxon>
        <taxon>Pseudomonadati</taxon>
        <taxon>Bacteroidota</taxon>
        <taxon>Flavobacteriia</taxon>
        <taxon>Flavobacteriales</taxon>
        <taxon>Flavobacteriaceae</taxon>
        <taxon>Lentiprolixibacter</taxon>
    </lineage>
</organism>
<evidence type="ECO:0000313" key="3">
    <source>
        <dbReference type="Proteomes" id="UP001207116"/>
    </source>
</evidence>
<dbReference type="EMBL" id="JAPFQP010000001">
    <property type="protein sequence ID" value="MCX2718026.1"/>
    <property type="molecule type" value="Genomic_DNA"/>
</dbReference>
<sequence>MNKTSEFGLKRVIIVALLFMMVGTALELYLLNHYEGTLQLIPIICIGASITTLAILHFHRTTYTIRIYKLVLGLTALSGVYGTFLHLQANFEFEVEMKPTAKTWDLFLESLSGALPSLAPGSMIVLALIGYSYLLLLKQKQ</sequence>
<dbReference type="RefSeq" id="WP_266009973.1">
    <property type="nucleotide sequence ID" value="NZ_JAPFQP010000001.1"/>
</dbReference>
<feature type="transmembrane region" description="Helical" evidence="1">
    <location>
        <begin position="37"/>
        <end position="58"/>
    </location>
</feature>
<keyword evidence="1" id="KW-0472">Membrane</keyword>
<feature type="transmembrane region" description="Helical" evidence="1">
    <location>
        <begin position="111"/>
        <end position="136"/>
    </location>
</feature>
<evidence type="ECO:0000256" key="1">
    <source>
        <dbReference type="SAM" id="Phobius"/>
    </source>
</evidence>
<feature type="transmembrane region" description="Helical" evidence="1">
    <location>
        <begin position="12"/>
        <end position="31"/>
    </location>
</feature>
<gene>
    <name evidence="2" type="ORF">OO016_00305</name>
</gene>
<dbReference type="AlphaFoldDB" id="A0AAE3MIP4"/>
<keyword evidence="3" id="KW-1185">Reference proteome</keyword>
<keyword evidence="1" id="KW-0812">Transmembrane</keyword>
<feature type="transmembrane region" description="Helical" evidence="1">
    <location>
        <begin position="70"/>
        <end position="91"/>
    </location>
</feature>